<protein>
    <submittedName>
        <fullName evidence="1">Uncharacterized protein</fullName>
    </submittedName>
</protein>
<gene>
    <name evidence="1" type="ORF">CD191_07080</name>
</gene>
<name>A0A1R0YUS7_9BACL</name>
<dbReference type="AlphaFoldDB" id="A0A1R0YUS7"/>
<evidence type="ECO:0000313" key="1">
    <source>
        <dbReference type="EMBL" id="AWV32395.1"/>
    </source>
</evidence>
<accession>A0A1R0YUS7</accession>
<proteinExistence type="predicted"/>
<dbReference type="Proteomes" id="UP000249163">
    <property type="component" value="Chromosome"/>
</dbReference>
<dbReference type="OrthoDB" id="2875619at2"/>
<organism evidence="1 2">
    <name type="scientific">Paenibacillus odorifer</name>
    <dbReference type="NCBI Taxonomy" id="189426"/>
    <lineage>
        <taxon>Bacteria</taxon>
        <taxon>Bacillati</taxon>
        <taxon>Bacillota</taxon>
        <taxon>Bacilli</taxon>
        <taxon>Bacillales</taxon>
        <taxon>Paenibacillaceae</taxon>
        <taxon>Paenibacillus</taxon>
    </lineage>
</organism>
<evidence type="ECO:0000313" key="2">
    <source>
        <dbReference type="Proteomes" id="UP000249163"/>
    </source>
</evidence>
<sequence>MGSVDYRLFKIKETAIVQFFVTDAFKQLVELHVLKGLDFSEVYDSAFTAEKEEEQERNYQAALDFIERNKGIEVSYDEARFLMEQEKVVASGKWRMQLDENGELWLANLTAFSMA</sequence>
<reference evidence="1 2" key="1">
    <citation type="submission" date="2017-06" db="EMBL/GenBank/DDBJ databases">
        <title>Complete genome sequence of Paenibacillus odorifer CBA7130.</title>
        <authorList>
            <person name="Nam Y.-D."/>
            <person name="Kang J."/>
            <person name="Chung W.-H."/>
        </authorList>
    </citation>
    <scope>NUCLEOTIDE SEQUENCE [LARGE SCALE GENOMIC DNA]</scope>
    <source>
        <strain evidence="1 2">CBA7130</strain>
    </source>
</reference>
<dbReference type="EMBL" id="CP021965">
    <property type="protein sequence ID" value="AWV32395.1"/>
    <property type="molecule type" value="Genomic_DNA"/>
</dbReference>